<dbReference type="Proteomes" id="UP000321720">
    <property type="component" value="Unassembled WGS sequence"/>
</dbReference>
<accession>A0A511J5V9</accession>
<protein>
    <submittedName>
        <fullName evidence="1">Uncharacterized protein</fullName>
    </submittedName>
</protein>
<proteinExistence type="predicted"/>
<dbReference type="OrthoDB" id="5144372at2"/>
<sequence length="267" mass="28354">MSRTLTLPRSALLALWLGCDDDGRPNARGQLDRAVRAVQSDDEPHTVEDALTGATTTLAESLATWLTPGGEVQVVALFPAPGDVQSVPAAVSVSSLHVGECVLLRAPDGRDLALVPQVSEFGSPYEPGHVVRWRATPVPEWITAALALGSLTDADRDLRIGLATITQALIRLDIAHWDSRDTERVAAIRDGALAAWRLPEHLDGRRARVLASAARLRAIADLAGADDGAAINVWQADQRSAALRDVDRMARRALAAATASLIGRAAL</sequence>
<comment type="caution">
    <text evidence="1">The sequence shown here is derived from an EMBL/GenBank/DDBJ whole genome shotgun (WGS) entry which is preliminary data.</text>
</comment>
<evidence type="ECO:0000313" key="2">
    <source>
        <dbReference type="Proteomes" id="UP000321720"/>
    </source>
</evidence>
<reference evidence="1 2" key="1">
    <citation type="submission" date="2019-07" db="EMBL/GenBank/DDBJ databases">
        <title>Whole genome shotgun sequence of Cellulomonas composti NBRC 100758.</title>
        <authorList>
            <person name="Hosoyama A."/>
            <person name="Uohara A."/>
            <person name="Ohji S."/>
            <person name="Ichikawa N."/>
        </authorList>
    </citation>
    <scope>NUCLEOTIDE SEQUENCE [LARGE SCALE GENOMIC DNA]</scope>
    <source>
        <strain evidence="1 2">NBRC 100758</strain>
    </source>
</reference>
<dbReference type="AlphaFoldDB" id="A0A511J5V9"/>
<gene>
    <name evidence="1" type="ORF">CCO02nite_00460</name>
</gene>
<organism evidence="1 2">
    <name type="scientific">Cellulomonas composti</name>
    <dbReference type="NCBI Taxonomy" id="266130"/>
    <lineage>
        <taxon>Bacteria</taxon>
        <taxon>Bacillati</taxon>
        <taxon>Actinomycetota</taxon>
        <taxon>Actinomycetes</taxon>
        <taxon>Micrococcales</taxon>
        <taxon>Cellulomonadaceae</taxon>
        <taxon>Cellulomonas</taxon>
    </lineage>
</organism>
<dbReference type="EMBL" id="BJWG01000001">
    <property type="protein sequence ID" value="GEL93388.1"/>
    <property type="molecule type" value="Genomic_DNA"/>
</dbReference>
<name>A0A511J5V9_9CELL</name>
<evidence type="ECO:0000313" key="1">
    <source>
        <dbReference type="EMBL" id="GEL93388.1"/>
    </source>
</evidence>
<keyword evidence="2" id="KW-1185">Reference proteome</keyword>
<dbReference type="RefSeq" id="WP_146840972.1">
    <property type="nucleotide sequence ID" value="NZ_BJWG01000001.1"/>
</dbReference>